<evidence type="ECO:0000256" key="6">
    <source>
        <dbReference type="ARBA" id="ARBA00022741"/>
    </source>
</evidence>
<comment type="catalytic activity">
    <reaction evidence="10">
        <text>L-threonyl-[protein] + ATP = O-phospho-L-threonyl-[protein] + ADP + H(+)</text>
        <dbReference type="Rhea" id="RHEA:46608"/>
        <dbReference type="Rhea" id="RHEA-COMP:11060"/>
        <dbReference type="Rhea" id="RHEA-COMP:11605"/>
        <dbReference type="ChEBI" id="CHEBI:15378"/>
        <dbReference type="ChEBI" id="CHEBI:30013"/>
        <dbReference type="ChEBI" id="CHEBI:30616"/>
        <dbReference type="ChEBI" id="CHEBI:61977"/>
        <dbReference type="ChEBI" id="CHEBI:456216"/>
        <dbReference type="EC" id="2.7.11.1"/>
    </reaction>
</comment>
<reference evidence="15" key="1">
    <citation type="journal article" date="2019" name="Genome Biol. Evol.">
        <title>The Rhododendron genome and chromosomal organization provide insight into shared whole-genome duplications across the heath family (Ericaceae).</title>
        <authorList>
            <person name="Soza V.L."/>
            <person name="Lindsley D."/>
            <person name="Waalkes A."/>
            <person name="Ramage E."/>
            <person name="Patwardhan R.P."/>
            <person name="Burton J.N."/>
            <person name="Adey A."/>
            <person name="Kumar A."/>
            <person name="Qiu R."/>
            <person name="Shendure J."/>
            <person name="Hall B."/>
        </authorList>
    </citation>
    <scope>NUCLEOTIDE SEQUENCE</scope>
    <source>
        <strain evidence="15">RSF 1966-606</strain>
    </source>
</reference>
<dbReference type="PANTHER" id="PTHR48006:SF81">
    <property type="entry name" value="PROTEIN KINASE DOMAIN-CONTAINING PROTEIN"/>
    <property type="match status" value="1"/>
</dbReference>
<keyword evidence="9" id="KW-0325">Glycoprotein</keyword>
<name>A0A6A4LBQ6_9ERIC</name>
<dbReference type="Pfam" id="PF11721">
    <property type="entry name" value="Malectin"/>
    <property type="match status" value="1"/>
</dbReference>
<dbReference type="InterPro" id="IPR011009">
    <property type="entry name" value="Kinase-like_dom_sf"/>
</dbReference>
<evidence type="ECO:0000256" key="12">
    <source>
        <dbReference type="SAM" id="MobiDB-lite"/>
    </source>
</evidence>
<dbReference type="AlphaFoldDB" id="A0A6A4LBQ6"/>
<keyword evidence="13" id="KW-0812">Transmembrane</keyword>
<comment type="subcellular location">
    <subcellularLocation>
        <location evidence="1">Membrane</location>
        <topology evidence="1">Single-pass type I membrane protein</topology>
    </subcellularLocation>
</comment>
<feature type="domain" description="Malectin" evidence="14">
    <location>
        <begin position="9"/>
        <end position="82"/>
    </location>
</feature>
<proteinExistence type="predicted"/>
<feature type="transmembrane region" description="Helical" evidence="13">
    <location>
        <begin position="96"/>
        <end position="121"/>
    </location>
</feature>
<dbReference type="SUPFAM" id="SSF56112">
    <property type="entry name" value="Protein kinase-like (PK-like)"/>
    <property type="match status" value="1"/>
</dbReference>
<evidence type="ECO:0000256" key="10">
    <source>
        <dbReference type="ARBA" id="ARBA00047899"/>
    </source>
</evidence>
<evidence type="ECO:0000256" key="13">
    <source>
        <dbReference type="SAM" id="Phobius"/>
    </source>
</evidence>
<keyword evidence="13" id="KW-0472">Membrane</keyword>
<feature type="compositionally biased region" description="Polar residues" evidence="12">
    <location>
        <begin position="253"/>
        <end position="273"/>
    </location>
</feature>
<evidence type="ECO:0000256" key="2">
    <source>
        <dbReference type="ARBA" id="ARBA00012513"/>
    </source>
</evidence>
<dbReference type="Gene3D" id="1.10.510.10">
    <property type="entry name" value="Transferase(Phosphotransferase) domain 1"/>
    <property type="match status" value="1"/>
</dbReference>
<dbReference type="EC" id="2.7.11.1" evidence="2"/>
<keyword evidence="6" id="KW-0547">Nucleotide-binding</keyword>
<evidence type="ECO:0000313" key="15">
    <source>
        <dbReference type="EMBL" id="KAE9455015.1"/>
    </source>
</evidence>
<evidence type="ECO:0000256" key="11">
    <source>
        <dbReference type="ARBA" id="ARBA00048679"/>
    </source>
</evidence>
<dbReference type="InterPro" id="IPR051824">
    <property type="entry name" value="LRR_Rcpt-Like_S/T_Kinase"/>
</dbReference>
<protein>
    <recommendedName>
        <fullName evidence="2">non-specific serine/threonine protein kinase</fullName>
        <ecNumber evidence="2">2.7.11.1</ecNumber>
    </recommendedName>
</protein>
<accession>A0A6A4LBQ6</accession>
<organism evidence="15">
    <name type="scientific">Rhododendron williamsianum</name>
    <dbReference type="NCBI Taxonomy" id="262921"/>
    <lineage>
        <taxon>Eukaryota</taxon>
        <taxon>Viridiplantae</taxon>
        <taxon>Streptophyta</taxon>
        <taxon>Embryophyta</taxon>
        <taxon>Tracheophyta</taxon>
        <taxon>Spermatophyta</taxon>
        <taxon>Magnoliopsida</taxon>
        <taxon>eudicotyledons</taxon>
        <taxon>Gunneridae</taxon>
        <taxon>Pentapetalae</taxon>
        <taxon>asterids</taxon>
        <taxon>Ericales</taxon>
        <taxon>Ericaceae</taxon>
        <taxon>Ericoideae</taxon>
        <taxon>Rhodoreae</taxon>
        <taxon>Rhododendron</taxon>
    </lineage>
</organism>
<keyword evidence="3" id="KW-0597">Phosphoprotein</keyword>
<dbReference type="OrthoDB" id="1938112at2759"/>
<evidence type="ECO:0000256" key="8">
    <source>
        <dbReference type="ARBA" id="ARBA00023170"/>
    </source>
</evidence>
<evidence type="ECO:0000256" key="7">
    <source>
        <dbReference type="ARBA" id="ARBA00022840"/>
    </source>
</evidence>
<dbReference type="InterPro" id="IPR021720">
    <property type="entry name" value="Malectin_dom"/>
</dbReference>
<evidence type="ECO:0000256" key="5">
    <source>
        <dbReference type="ARBA" id="ARBA00022729"/>
    </source>
</evidence>
<evidence type="ECO:0000256" key="3">
    <source>
        <dbReference type="ARBA" id="ARBA00022553"/>
    </source>
</evidence>
<comment type="caution">
    <text evidence="15">The sequence shown here is derived from an EMBL/GenBank/DDBJ whole genome shotgun (WGS) entry which is preliminary data.</text>
</comment>
<sequence>MFKDSKSYGSLGRRIFDIYIQEKLVQKDFNIVDEAGGIGKEIKKNYIEVVTDGTLEIRLYWAGKGTTGLPVRGVYGPLISAISVDNPDYEPPPKGISAGAVVGIVAAAAFVIILLLGILWWKGFLIRKDTMDQVALEIVSGRSNTSYRTKEYCLYLLDWALVLKQKGDLMELVDPKLGSDFNKTEVTVMINVALLCANVSPAVRPAMSSVVSMLEGRTVPESSLVPDPDASNEQMNLKGRMIELKKSLETDASEGQIQSMSTDGPSTAASTSGGDLYPLNWDSDILNR</sequence>
<feature type="non-terminal residue" evidence="15">
    <location>
        <position position="1"/>
    </location>
</feature>
<keyword evidence="4" id="KW-0808">Transferase</keyword>
<keyword evidence="5" id="KW-0732">Signal</keyword>
<keyword evidence="7" id="KW-0067">ATP-binding</keyword>
<evidence type="ECO:0000256" key="4">
    <source>
        <dbReference type="ARBA" id="ARBA00022679"/>
    </source>
</evidence>
<dbReference type="GO" id="GO:0004674">
    <property type="term" value="F:protein serine/threonine kinase activity"/>
    <property type="evidence" value="ECO:0007669"/>
    <property type="project" value="UniProtKB-EC"/>
</dbReference>
<evidence type="ECO:0000259" key="14">
    <source>
        <dbReference type="Pfam" id="PF11721"/>
    </source>
</evidence>
<dbReference type="GO" id="GO:0016020">
    <property type="term" value="C:membrane"/>
    <property type="evidence" value="ECO:0007669"/>
    <property type="project" value="UniProtKB-SubCell"/>
</dbReference>
<gene>
    <name evidence="15" type="ORF">C3L33_13082</name>
</gene>
<dbReference type="PANTHER" id="PTHR48006">
    <property type="entry name" value="LEUCINE-RICH REPEAT-CONTAINING PROTEIN DDB_G0281931-RELATED"/>
    <property type="match status" value="1"/>
</dbReference>
<keyword evidence="8" id="KW-0675">Receptor</keyword>
<keyword evidence="13" id="KW-1133">Transmembrane helix</keyword>
<dbReference type="Gene3D" id="2.60.120.430">
    <property type="entry name" value="Galactose-binding lectin"/>
    <property type="match status" value="1"/>
</dbReference>
<evidence type="ECO:0000256" key="9">
    <source>
        <dbReference type="ARBA" id="ARBA00023180"/>
    </source>
</evidence>
<feature type="region of interest" description="Disordered" evidence="12">
    <location>
        <begin position="250"/>
        <end position="275"/>
    </location>
</feature>
<dbReference type="GO" id="GO:0005524">
    <property type="term" value="F:ATP binding"/>
    <property type="evidence" value="ECO:0007669"/>
    <property type="project" value="UniProtKB-KW"/>
</dbReference>
<dbReference type="EMBL" id="QEFC01001874">
    <property type="protein sequence ID" value="KAE9455015.1"/>
    <property type="molecule type" value="Genomic_DNA"/>
</dbReference>
<comment type="catalytic activity">
    <reaction evidence="11">
        <text>L-seryl-[protein] + ATP = O-phospho-L-seryl-[protein] + ADP + H(+)</text>
        <dbReference type="Rhea" id="RHEA:17989"/>
        <dbReference type="Rhea" id="RHEA-COMP:9863"/>
        <dbReference type="Rhea" id="RHEA-COMP:11604"/>
        <dbReference type="ChEBI" id="CHEBI:15378"/>
        <dbReference type="ChEBI" id="CHEBI:29999"/>
        <dbReference type="ChEBI" id="CHEBI:30616"/>
        <dbReference type="ChEBI" id="CHEBI:83421"/>
        <dbReference type="ChEBI" id="CHEBI:456216"/>
        <dbReference type="EC" id="2.7.11.1"/>
    </reaction>
</comment>
<evidence type="ECO:0000256" key="1">
    <source>
        <dbReference type="ARBA" id="ARBA00004479"/>
    </source>
</evidence>